<keyword evidence="7" id="KW-0175">Coiled coil</keyword>
<dbReference type="CDD" id="cd06503">
    <property type="entry name" value="ATP-synt_Fo_b"/>
    <property type="match status" value="1"/>
</dbReference>
<keyword evidence="9" id="KW-0282">Flagellum</keyword>
<feature type="coiled-coil region" evidence="7">
    <location>
        <begin position="118"/>
        <end position="153"/>
    </location>
</feature>
<feature type="domain" description="Flagellar assembly protein FliH/Type III secretion system HrpE" evidence="8">
    <location>
        <begin position="123"/>
        <end position="248"/>
    </location>
</feature>
<keyword evidence="5" id="KW-0653">Protein transport</keyword>
<dbReference type="InterPro" id="IPR051472">
    <property type="entry name" value="T3SS_Stator/FliH"/>
</dbReference>
<dbReference type="PANTHER" id="PTHR34982">
    <property type="entry name" value="YOP PROTEINS TRANSLOCATION PROTEIN L"/>
    <property type="match status" value="1"/>
</dbReference>
<dbReference type="GO" id="GO:0005829">
    <property type="term" value="C:cytosol"/>
    <property type="evidence" value="ECO:0007669"/>
    <property type="project" value="TreeGrafter"/>
</dbReference>
<dbReference type="Proteomes" id="UP000198636">
    <property type="component" value="Unassembled WGS sequence"/>
</dbReference>
<evidence type="ECO:0000256" key="6">
    <source>
        <dbReference type="ARBA" id="ARBA00023225"/>
    </source>
</evidence>
<organism evidence="9 10">
    <name type="scientific">Alkaliphilus peptidifermentans DSM 18978</name>
    <dbReference type="NCBI Taxonomy" id="1120976"/>
    <lineage>
        <taxon>Bacteria</taxon>
        <taxon>Bacillati</taxon>
        <taxon>Bacillota</taxon>
        <taxon>Clostridia</taxon>
        <taxon>Peptostreptococcales</taxon>
        <taxon>Natronincolaceae</taxon>
        <taxon>Alkaliphilus</taxon>
    </lineage>
</organism>
<protein>
    <submittedName>
        <fullName evidence="9">Flagellar assembly protein FliH</fullName>
    </submittedName>
</protein>
<dbReference type="EMBL" id="FMUS01000004">
    <property type="protein sequence ID" value="SCY14349.1"/>
    <property type="molecule type" value="Genomic_DNA"/>
</dbReference>
<evidence type="ECO:0000256" key="3">
    <source>
        <dbReference type="ARBA" id="ARBA00022448"/>
    </source>
</evidence>
<dbReference type="STRING" id="1120976.SAMN03080606_00918"/>
<dbReference type="InterPro" id="IPR018035">
    <property type="entry name" value="Flagellar_FliH/T3SS_HrpE"/>
</dbReference>
<dbReference type="PANTHER" id="PTHR34982:SF1">
    <property type="entry name" value="FLAGELLAR ASSEMBLY PROTEIN FLIH"/>
    <property type="match status" value="1"/>
</dbReference>
<dbReference type="GO" id="GO:0015031">
    <property type="term" value="P:protein transport"/>
    <property type="evidence" value="ECO:0007669"/>
    <property type="project" value="UniProtKB-KW"/>
</dbReference>
<dbReference type="OrthoDB" id="2375163at2"/>
<name>A0A1G5DHH5_9FIRM</name>
<evidence type="ECO:0000256" key="7">
    <source>
        <dbReference type="SAM" id="Coils"/>
    </source>
</evidence>
<evidence type="ECO:0000256" key="4">
    <source>
        <dbReference type="ARBA" id="ARBA00022795"/>
    </source>
</evidence>
<dbReference type="RefSeq" id="WP_091540492.1">
    <property type="nucleotide sequence ID" value="NZ_FMUS01000004.1"/>
</dbReference>
<dbReference type="AlphaFoldDB" id="A0A1G5DHH5"/>
<evidence type="ECO:0000313" key="9">
    <source>
        <dbReference type="EMBL" id="SCY14349.1"/>
    </source>
</evidence>
<keyword evidence="9" id="KW-0966">Cell projection</keyword>
<accession>A0A1G5DHH5</accession>
<keyword evidence="6" id="KW-1006">Bacterial flagellum protein export</keyword>
<evidence type="ECO:0000313" key="10">
    <source>
        <dbReference type="Proteomes" id="UP000198636"/>
    </source>
</evidence>
<keyword evidence="3" id="KW-0813">Transport</keyword>
<comment type="similarity">
    <text evidence="2">Belongs to the FliH family.</text>
</comment>
<evidence type="ECO:0000259" key="8">
    <source>
        <dbReference type="Pfam" id="PF02108"/>
    </source>
</evidence>
<dbReference type="Pfam" id="PF02108">
    <property type="entry name" value="FliH"/>
    <property type="match status" value="1"/>
</dbReference>
<reference evidence="9 10" key="1">
    <citation type="submission" date="2016-10" db="EMBL/GenBank/DDBJ databases">
        <authorList>
            <person name="de Groot N.N."/>
        </authorList>
    </citation>
    <scope>NUCLEOTIDE SEQUENCE [LARGE SCALE GENOMIC DNA]</scope>
    <source>
        <strain evidence="9 10">DSM 18978</strain>
    </source>
</reference>
<keyword evidence="9" id="KW-0969">Cilium</keyword>
<comment type="function">
    <text evidence="1">Needed for flagellar regrowth and assembly.</text>
</comment>
<dbReference type="SUPFAM" id="SSF160527">
    <property type="entry name" value="V-type ATPase subunit E-like"/>
    <property type="match status" value="1"/>
</dbReference>
<keyword evidence="10" id="KW-1185">Reference proteome</keyword>
<evidence type="ECO:0000256" key="1">
    <source>
        <dbReference type="ARBA" id="ARBA00003041"/>
    </source>
</evidence>
<evidence type="ECO:0000256" key="5">
    <source>
        <dbReference type="ARBA" id="ARBA00022927"/>
    </source>
</evidence>
<gene>
    <name evidence="9" type="ORF">SAMN03080606_00918</name>
</gene>
<sequence length="260" mass="29601">MSKIKVFKSAEVVLGDKKQIDFSQIKINNVIKLHNDKNDDIENDSSFDSEFDEASRQIEAIMNEANEEAQKIIEEAKKEAACIIEDAHRESNQIRENARMEGYADGQIQGEEKGYKEVEAFIEEAKEIKTNMMEEKKKVIKEAEKELISLTMECVKKIINHELEEDNSKLMEVIREGLEKCTFTESIVIRVSESDYDLVNTEKNKIFMMTEGIERMDIKCDASLPSGSVIIETLSGTVDSSVDTQIKAIEKLFSDIIISE</sequence>
<evidence type="ECO:0000256" key="2">
    <source>
        <dbReference type="ARBA" id="ARBA00006602"/>
    </source>
</evidence>
<keyword evidence="4" id="KW-1005">Bacterial flagellum biogenesis</keyword>
<feature type="coiled-coil region" evidence="7">
    <location>
        <begin position="51"/>
        <end position="93"/>
    </location>
</feature>
<dbReference type="GO" id="GO:0044781">
    <property type="term" value="P:bacterial-type flagellum organization"/>
    <property type="evidence" value="ECO:0007669"/>
    <property type="project" value="UniProtKB-KW"/>
</dbReference>
<proteinExistence type="inferred from homology"/>